<keyword evidence="3" id="KW-0010">Activator</keyword>
<name>A0A2W1JK20_9CYAN</name>
<dbReference type="InterPro" id="IPR004176">
    <property type="entry name" value="Clp_R_N"/>
</dbReference>
<keyword evidence="4" id="KW-0804">Transcription</keyword>
<dbReference type="PANTHER" id="PTHR30204">
    <property type="entry name" value="REDOX-CYCLING DRUG-SENSING TRANSCRIPTIONAL ACTIVATOR SOXR"/>
    <property type="match status" value="1"/>
</dbReference>
<dbReference type="SUPFAM" id="SSF89082">
    <property type="entry name" value="Antibiotic binding domain of TipA-like multidrug resistance regulators"/>
    <property type="match status" value="1"/>
</dbReference>
<dbReference type="PRINTS" id="PR00040">
    <property type="entry name" value="HTHMERR"/>
</dbReference>
<comment type="caution">
    <text evidence="6">The sequence shown here is derived from an EMBL/GenBank/DDBJ whole genome shotgun (WGS) entry which is preliminary data.</text>
</comment>
<dbReference type="CDD" id="cd01106">
    <property type="entry name" value="HTH_TipAL-Mta"/>
    <property type="match status" value="1"/>
</dbReference>
<dbReference type="InterPro" id="IPR000551">
    <property type="entry name" value="MerR-type_HTH_dom"/>
</dbReference>
<dbReference type="EMBL" id="PQWO01000004">
    <property type="protein sequence ID" value="PZD73773.1"/>
    <property type="molecule type" value="Genomic_DNA"/>
</dbReference>
<dbReference type="PROSITE" id="PS00552">
    <property type="entry name" value="HTH_MERR_1"/>
    <property type="match status" value="1"/>
</dbReference>
<dbReference type="AlphaFoldDB" id="A0A2W1JK20"/>
<evidence type="ECO:0000256" key="2">
    <source>
        <dbReference type="ARBA" id="ARBA00023125"/>
    </source>
</evidence>
<dbReference type="PANTHER" id="PTHR30204:SF90">
    <property type="entry name" value="HTH-TYPE TRANSCRIPTIONAL ACTIVATOR MTA"/>
    <property type="match status" value="1"/>
</dbReference>
<dbReference type="OrthoDB" id="9791488at2"/>
<dbReference type="InterPro" id="IPR036244">
    <property type="entry name" value="TipA-like_antibiotic-bd"/>
</dbReference>
<dbReference type="PROSITE" id="PS50937">
    <property type="entry name" value="HTH_MERR_2"/>
    <property type="match status" value="1"/>
</dbReference>
<dbReference type="SUPFAM" id="SSF46955">
    <property type="entry name" value="Putative DNA-binding domain"/>
    <property type="match status" value="1"/>
</dbReference>
<protein>
    <submittedName>
        <fullName evidence="6">HTH-type transcriptional activator TipA</fullName>
    </submittedName>
</protein>
<dbReference type="InterPro" id="IPR009061">
    <property type="entry name" value="DNA-bd_dom_put_sf"/>
</dbReference>
<dbReference type="InterPro" id="IPR012925">
    <property type="entry name" value="TipAS_dom"/>
</dbReference>
<dbReference type="Gene3D" id="1.10.1660.10">
    <property type="match status" value="1"/>
</dbReference>
<dbReference type="Pfam" id="PF07739">
    <property type="entry name" value="TipAS"/>
    <property type="match status" value="1"/>
</dbReference>
<evidence type="ECO:0000256" key="1">
    <source>
        <dbReference type="ARBA" id="ARBA00023015"/>
    </source>
</evidence>
<dbReference type="Pfam" id="PF02861">
    <property type="entry name" value="Clp_N"/>
    <property type="match status" value="1"/>
</dbReference>
<dbReference type="InterPro" id="IPR047057">
    <property type="entry name" value="MerR_fam"/>
</dbReference>
<accession>A0A2W1JK20</accession>
<dbReference type="Gene3D" id="1.10.1780.10">
    <property type="entry name" value="Clp, N-terminal domain"/>
    <property type="match status" value="1"/>
</dbReference>
<keyword evidence="1" id="KW-0805">Transcription regulation</keyword>
<organism evidence="6 7">
    <name type="scientific">Acaryochloris thomasi RCC1774</name>
    <dbReference type="NCBI Taxonomy" id="1764569"/>
    <lineage>
        <taxon>Bacteria</taxon>
        <taxon>Bacillati</taxon>
        <taxon>Cyanobacteriota</taxon>
        <taxon>Cyanophyceae</taxon>
        <taxon>Acaryochloridales</taxon>
        <taxon>Acaryochloridaceae</taxon>
        <taxon>Acaryochloris</taxon>
        <taxon>Acaryochloris thomasi</taxon>
    </lineage>
</organism>
<dbReference type="GO" id="GO:0003700">
    <property type="term" value="F:DNA-binding transcription factor activity"/>
    <property type="evidence" value="ECO:0007669"/>
    <property type="project" value="InterPro"/>
</dbReference>
<dbReference type="Pfam" id="PF13411">
    <property type="entry name" value="MerR_1"/>
    <property type="match status" value="1"/>
</dbReference>
<dbReference type="SUPFAM" id="SSF81923">
    <property type="entry name" value="Double Clp-N motif"/>
    <property type="match status" value="1"/>
</dbReference>
<evidence type="ECO:0000256" key="4">
    <source>
        <dbReference type="ARBA" id="ARBA00023163"/>
    </source>
</evidence>
<gene>
    <name evidence="6" type="primary">tipA_1</name>
    <name evidence="6" type="ORF">C1752_01667</name>
</gene>
<evidence type="ECO:0000313" key="6">
    <source>
        <dbReference type="EMBL" id="PZD73773.1"/>
    </source>
</evidence>
<dbReference type="GO" id="GO:0003677">
    <property type="term" value="F:DNA binding"/>
    <property type="evidence" value="ECO:0007669"/>
    <property type="project" value="UniProtKB-KW"/>
</dbReference>
<dbReference type="Proteomes" id="UP000248857">
    <property type="component" value="Unassembled WGS sequence"/>
</dbReference>
<feature type="domain" description="HTH merR-type" evidence="5">
    <location>
        <begin position="4"/>
        <end position="73"/>
    </location>
</feature>
<evidence type="ECO:0000313" key="7">
    <source>
        <dbReference type="Proteomes" id="UP000248857"/>
    </source>
</evidence>
<keyword evidence="7" id="KW-1185">Reference proteome</keyword>
<dbReference type="RefSeq" id="WP_110985828.1">
    <property type="nucleotide sequence ID" value="NZ_CAWNWM010000004.1"/>
</dbReference>
<dbReference type="InterPro" id="IPR036628">
    <property type="entry name" value="Clp_N_dom_sf"/>
</dbReference>
<evidence type="ECO:0000256" key="3">
    <source>
        <dbReference type="ARBA" id="ARBA00023159"/>
    </source>
</evidence>
<sequence>MSKSMKIGELAQQVGLSIRTLHYYDEIGLLSPSDRTEAGHRLYRDHDIIRLQKVISLQQLGFALKEIRECLENPDFALPQVINLHRARLREQMALSRTLLDRLDAIATQLQTTQSIAVENLIQAMETITMTTQYFTPEQQAILEARFEKRAVEWQDLLTEIRAEMNRGTEVNDPNVQRLAGAWRANMASLIHGDRQIYESFVKMYQHEGSETAGIGALDNDTFEYISKAVSFLSLAEDMDFVVTFKRFNVEANQVIAVGQQAIRELNFNFFGTEGMLLGLLAEGKSVAAQVLMDAGVSFGTTQQVIQEWLASSAILPEDMPEQLGFAPRAYRVMELALEALNQSAAQQPAGPVRANPGHLLLGILLEAQEGGGVASKILTDVFGLDLIQLEQQLRTAMVR</sequence>
<proteinExistence type="predicted"/>
<keyword evidence="2" id="KW-0238">DNA-binding</keyword>
<dbReference type="SMART" id="SM00422">
    <property type="entry name" value="HTH_MERR"/>
    <property type="match status" value="1"/>
</dbReference>
<reference evidence="6 7" key="1">
    <citation type="journal article" date="2018" name="Sci. Rep.">
        <title>A novel species of the marine cyanobacterium Acaryochloris with a unique pigment content and lifestyle.</title>
        <authorList>
            <person name="Partensky F."/>
            <person name="Six C."/>
            <person name="Ratin M."/>
            <person name="Garczarek L."/>
            <person name="Vaulot D."/>
            <person name="Probert I."/>
            <person name="Calteau A."/>
            <person name="Gourvil P."/>
            <person name="Marie D."/>
            <person name="Grebert T."/>
            <person name="Bouchier C."/>
            <person name="Le Panse S."/>
            <person name="Gachenot M."/>
            <person name="Rodriguez F."/>
            <person name="Garrido J.L."/>
        </authorList>
    </citation>
    <scope>NUCLEOTIDE SEQUENCE [LARGE SCALE GENOMIC DNA]</scope>
    <source>
        <strain evidence="6 7">RCC1774</strain>
    </source>
</reference>
<evidence type="ECO:0000259" key="5">
    <source>
        <dbReference type="PROSITE" id="PS50937"/>
    </source>
</evidence>